<feature type="compositionally biased region" description="Polar residues" evidence="5">
    <location>
        <begin position="68"/>
        <end position="78"/>
    </location>
</feature>
<dbReference type="SUPFAM" id="SSF52540">
    <property type="entry name" value="P-loop containing nucleoside triphosphate hydrolases"/>
    <property type="match status" value="1"/>
</dbReference>
<dbReference type="GO" id="GO:0016887">
    <property type="term" value="F:ATP hydrolysis activity"/>
    <property type="evidence" value="ECO:0007669"/>
    <property type="project" value="InterPro"/>
</dbReference>
<dbReference type="InterPro" id="IPR003439">
    <property type="entry name" value="ABC_transporter-like_ATP-bd"/>
</dbReference>
<dbReference type="PANTHER" id="PTHR42711">
    <property type="entry name" value="ABC TRANSPORTER ATP-BINDING PROTEIN"/>
    <property type="match status" value="1"/>
</dbReference>
<evidence type="ECO:0000256" key="3">
    <source>
        <dbReference type="ARBA" id="ARBA00022741"/>
    </source>
</evidence>
<keyword evidence="4" id="KW-0067">ATP-binding</keyword>
<dbReference type="EMBL" id="CP024047">
    <property type="protein sequence ID" value="AXR79344.1"/>
    <property type="molecule type" value="Genomic_DNA"/>
</dbReference>
<dbReference type="Pfam" id="PF00005">
    <property type="entry name" value="ABC_tran"/>
    <property type="match status" value="1"/>
</dbReference>
<dbReference type="InterPro" id="IPR027417">
    <property type="entry name" value="P-loop_NTPase"/>
</dbReference>
<dbReference type="AlphaFoldDB" id="A0A346PIJ9"/>
<evidence type="ECO:0000313" key="8">
    <source>
        <dbReference type="Proteomes" id="UP000258707"/>
    </source>
</evidence>
<dbReference type="Gene3D" id="3.40.50.300">
    <property type="entry name" value="P-loop containing nucleotide triphosphate hydrolases"/>
    <property type="match status" value="1"/>
</dbReference>
<accession>A0A346PIJ9</accession>
<keyword evidence="3" id="KW-0547">Nucleotide-binding</keyword>
<reference evidence="8" key="1">
    <citation type="submission" date="2017-10" db="EMBL/GenBank/DDBJ databases">
        <title>Phenotypic and genomic properties of facultatively anaerobic sulfur-reducing natronoarchaea from hypersaline soda lakes.</title>
        <authorList>
            <person name="Sorokin D.Y."/>
            <person name="Kublanov I.V."/>
            <person name="Roman P."/>
            <person name="Sinninghe Damste J.S."/>
            <person name="Golyshin P.N."/>
            <person name="Rojo D."/>
            <person name="Ciordia S."/>
            <person name="Mena Md.C."/>
            <person name="Ferrer M."/>
            <person name="Messina E."/>
            <person name="Smedile F."/>
            <person name="La Spada G."/>
            <person name="La Cono V."/>
            <person name="Yakimov M.M."/>
        </authorList>
    </citation>
    <scope>NUCLEOTIDE SEQUENCE [LARGE SCALE GENOMIC DNA]</scope>
    <source>
        <strain evidence="8">AArc1</strain>
    </source>
</reference>
<dbReference type="InterPro" id="IPR003593">
    <property type="entry name" value="AAA+_ATPase"/>
</dbReference>
<dbReference type="KEGG" id="nan:AArc1_3037"/>
<dbReference type="Proteomes" id="UP000258707">
    <property type="component" value="Chromosome"/>
</dbReference>
<gene>
    <name evidence="7" type="ORF">AArc1_3037</name>
</gene>
<keyword evidence="2" id="KW-0813">Transport</keyword>
<evidence type="ECO:0000259" key="6">
    <source>
        <dbReference type="PROSITE" id="PS50893"/>
    </source>
</evidence>
<evidence type="ECO:0000313" key="7">
    <source>
        <dbReference type="EMBL" id="AXR79344.1"/>
    </source>
</evidence>
<name>A0A346PIJ9_9EURY</name>
<feature type="domain" description="ABC transporter" evidence="6">
    <location>
        <begin position="87"/>
        <end position="323"/>
    </location>
</feature>
<evidence type="ECO:0000256" key="1">
    <source>
        <dbReference type="ARBA" id="ARBA00005417"/>
    </source>
</evidence>
<evidence type="ECO:0000256" key="5">
    <source>
        <dbReference type="SAM" id="MobiDB-lite"/>
    </source>
</evidence>
<feature type="region of interest" description="Disordered" evidence="5">
    <location>
        <begin position="58"/>
        <end position="84"/>
    </location>
</feature>
<comment type="similarity">
    <text evidence="1">Belongs to the ABC transporter superfamily.</text>
</comment>
<sequence>MIVRGVTEAVRGWVRSFRSIHGLGSVTPGRRDVTRDRAAIDPSKGPLLSADAHLSCSENATVRPERSPVSSVTASDGSSARGRDAAVSVTGLSKRFGDGADAITAVDDVTFEVEPGSIVGLLGPNGAGKTTLIKSILGMVLPDDGTVEIRGIDVYDRPREAYASVDAMLEGARNDYWRLTVRENLRYFATISGVDPNSVRDRHDRLLEQLGLAEKADVPVRDLSRGMKQKVSLASVLAGGAEVVFLDEPTLGLDVESSRTLQTELRRLVETEELTVILSSHNMDVVEAVCDRVLIVSEGQIIADDTVESLLAGAGLHCIQITSADLDAELVSTVQSQFETSSADARDRGYQLEVTTDSDGLYELLDELRTHDVSLDRIRTVEPDLEDVFVDLTTADRGNR</sequence>
<dbReference type="InterPro" id="IPR050763">
    <property type="entry name" value="ABC_transporter_ATP-binding"/>
</dbReference>
<dbReference type="PANTHER" id="PTHR42711:SF5">
    <property type="entry name" value="ABC TRANSPORTER ATP-BINDING PROTEIN NATA"/>
    <property type="match status" value="1"/>
</dbReference>
<dbReference type="GO" id="GO:0005524">
    <property type="term" value="F:ATP binding"/>
    <property type="evidence" value="ECO:0007669"/>
    <property type="project" value="UniProtKB-KW"/>
</dbReference>
<proteinExistence type="inferred from homology"/>
<dbReference type="SMART" id="SM00382">
    <property type="entry name" value="AAA"/>
    <property type="match status" value="1"/>
</dbReference>
<organism evidence="7 8">
    <name type="scientific">Natrarchaeobaculum sulfurireducens</name>
    <dbReference type="NCBI Taxonomy" id="2044521"/>
    <lineage>
        <taxon>Archaea</taxon>
        <taxon>Methanobacteriati</taxon>
        <taxon>Methanobacteriota</taxon>
        <taxon>Stenosarchaea group</taxon>
        <taxon>Halobacteria</taxon>
        <taxon>Halobacteriales</taxon>
        <taxon>Natrialbaceae</taxon>
        <taxon>Natrarchaeobaculum</taxon>
    </lineage>
</organism>
<dbReference type="PROSITE" id="PS50893">
    <property type="entry name" value="ABC_TRANSPORTER_2"/>
    <property type="match status" value="1"/>
</dbReference>
<evidence type="ECO:0000256" key="2">
    <source>
        <dbReference type="ARBA" id="ARBA00022448"/>
    </source>
</evidence>
<protein>
    <submittedName>
        <fullName evidence="7">ABC-type multidrug transport system, ATPase component</fullName>
    </submittedName>
</protein>
<dbReference type="CDD" id="cd03230">
    <property type="entry name" value="ABC_DR_subfamily_A"/>
    <property type="match status" value="1"/>
</dbReference>
<evidence type="ECO:0000256" key="4">
    <source>
        <dbReference type="ARBA" id="ARBA00022840"/>
    </source>
</evidence>